<evidence type="ECO:0000256" key="1">
    <source>
        <dbReference type="SAM" id="MobiDB-lite"/>
    </source>
</evidence>
<dbReference type="AlphaFoldDB" id="A0AAD7AC47"/>
<name>A0AAD7AC47_9AGAR</name>
<keyword evidence="3" id="KW-1185">Reference proteome</keyword>
<comment type="caution">
    <text evidence="2">The sequence shown here is derived from an EMBL/GenBank/DDBJ whole genome shotgun (WGS) entry which is preliminary data.</text>
</comment>
<sequence>MIERGELELEQIKTTFQKMLWKWSNDAWKHKLRIENWPTALKETYPSPGFSLSIITEKDDKKEEKHAQMDTVMAMFKTMQTAYQSPNADDRLEWMRIVSWTDEKMELEDPSNIPIVSCDNGTVLLRALASKGLLTKIKKSKKSSRKRTRATANASSVDDTDDEDALDHVALLQNILLLVSVLSFATAYHLGRTSIQMRYSPADQPLPPL</sequence>
<dbReference type="EMBL" id="JARIHO010000010">
    <property type="protein sequence ID" value="KAJ7354322.1"/>
    <property type="molecule type" value="Genomic_DNA"/>
</dbReference>
<feature type="compositionally biased region" description="Basic residues" evidence="1">
    <location>
        <begin position="140"/>
        <end position="149"/>
    </location>
</feature>
<evidence type="ECO:0000313" key="3">
    <source>
        <dbReference type="Proteomes" id="UP001218218"/>
    </source>
</evidence>
<feature type="region of interest" description="Disordered" evidence="1">
    <location>
        <begin position="140"/>
        <end position="160"/>
    </location>
</feature>
<evidence type="ECO:0000313" key="2">
    <source>
        <dbReference type="EMBL" id="KAJ7354322.1"/>
    </source>
</evidence>
<gene>
    <name evidence="2" type="ORF">DFH08DRAFT_955716</name>
</gene>
<accession>A0AAD7AC47</accession>
<organism evidence="2 3">
    <name type="scientific">Mycena albidolilacea</name>
    <dbReference type="NCBI Taxonomy" id="1033008"/>
    <lineage>
        <taxon>Eukaryota</taxon>
        <taxon>Fungi</taxon>
        <taxon>Dikarya</taxon>
        <taxon>Basidiomycota</taxon>
        <taxon>Agaricomycotina</taxon>
        <taxon>Agaricomycetes</taxon>
        <taxon>Agaricomycetidae</taxon>
        <taxon>Agaricales</taxon>
        <taxon>Marasmiineae</taxon>
        <taxon>Mycenaceae</taxon>
        <taxon>Mycena</taxon>
    </lineage>
</organism>
<proteinExistence type="predicted"/>
<protein>
    <submittedName>
        <fullName evidence="2">Uncharacterized protein</fullName>
    </submittedName>
</protein>
<dbReference type="Proteomes" id="UP001218218">
    <property type="component" value="Unassembled WGS sequence"/>
</dbReference>
<reference evidence="2" key="1">
    <citation type="submission" date="2023-03" db="EMBL/GenBank/DDBJ databases">
        <title>Massive genome expansion in bonnet fungi (Mycena s.s.) driven by repeated elements and novel gene families across ecological guilds.</title>
        <authorList>
            <consortium name="Lawrence Berkeley National Laboratory"/>
            <person name="Harder C.B."/>
            <person name="Miyauchi S."/>
            <person name="Viragh M."/>
            <person name="Kuo A."/>
            <person name="Thoen E."/>
            <person name="Andreopoulos B."/>
            <person name="Lu D."/>
            <person name="Skrede I."/>
            <person name="Drula E."/>
            <person name="Henrissat B."/>
            <person name="Morin E."/>
            <person name="Kohler A."/>
            <person name="Barry K."/>
            <person name="LaButti K."/>
            <person name="Morin E."/>
            <person name="Salamov A."/>
            <person name="Lipzen A."/>
            <person name="Mereny Z."/>
            <person name="Hegedus B."/>
            <person name="Baldrian P."/>
            <person name="Stursova M."/>
            <person name="Weitz H."/>
            <person name="Taylor A."/>
            <person name="Grigoriev I.V."/>
            <person name="Nagy L.G."/>
            <person name="Martin F."/>
            <person name="Kauserud H."/>
        </authorList>
    </citation>
    <scope>NUCLEOTIDE SEQUENCE</scope>
    <source>
        <strain evidence="2">CBHHK002</strain>
    </source>
</reference>